<evidence type="ECO:0000313" key="3">
    <source>
        <dbReference type="Proteomes" id="UP000664859"/>
    </source>
</evidence>
<dbReference type="AlphaFoldDB" id="A0A836CM18"/>
<proteinExistence type="predicted"/>
<comment type="caution">
    <text evidence="2">The sequence shown here is derived from an EMBL/GenBank/DDBJ whole genome shotgun (WGS) entry which is preliminary data.</text>
</comment>
<feature type="compositionally biased region" description="Low complexity" evidence="1">
    <location>
        <begin position="123"/>
        <end position="132"/>
    </location>
</feature>
<feature type="compositionally biased region" description="Pro residues" evidence="1">
    <location>
        <begin position="339"/>
        <end position="350"/>
    </location>
</feature>
<feature type="region of interest" description="Disordered" evidence="1">
    <location>
        <begin position="251"/>
        <end position="280"/>
    </location>
</feature>
<keyword evidence="3" id="KW-1185">Reference proteome</keyword>
<feature type="compositionally biased region" description="Low complexity" evidence="1">
    <location>
        <begin position="251"/>
        <end position="269"/>
    </location>
</feature>
<evidence type="ECO:0000256" key="1">
    <source>
        <dbReference type="SAM" id="MobiDB-lite"/>
    </source>
</evidence>
<organism evidence="2 3">
    <name type="scientific">Tribonema minus</name>
    <dbReference type="NCBI Taxonomy" id="303371"/>
    <lineage>
        <taxon>Eukaryota</taxon>
        <taxon>Sar</taxon>
        <taxon>Stramenopiles</taxon>
        <taxon>Ochrophyta</taxon>
        <taxon>PX clade</taxon>
        <taxon>Xanthophyceae</taxon>
        <taxon>Tribonematales</taxon>
        <taxon>Tribonemataceae</taxon>
        <taxon>Tribonema</taxon>
    </lineage>
</organism>
<dbReference type="EMBL" id="JAFCMP010000035">
    <property type="protein sequence ID" value="KAG5190329.1"/>
    <property type="molecule type" value="Genomic_DNA"/>
</dbReference>
<feature type="compositionally biased region" description="Basic residues" evidence="1">
    <location>
        <begin position="466"/>
        <end position="477"/>
    </location>
</feature>
<evidence type="ECO:0000313" key="2">
    <source>
        <dbReference type="EMBL" id="KAG5190329.1"/>
    </source>
</evidence>
<dbReference type="Proteomes" id="UP000664859">
    <property type="component" value="Unassembled WGS sequence"/>
</dbReference>
<feature type="region of interest" description="Disordered" evidence="1">
    <location>
        <begin position="103"/>
        <end position="138"/>
    </location>
</feature>
<feature type="compositionally biased region" description="Gly residues" evidence="1">
    <location>
        <begin position="549"/>
        <end position="575"/>
    </location>
</feature>
<feature type="compositionally biased region" description="Acidic residues" evidence="1">
    <location>
        <begin position="520"/>
        <end position="533"/>
    </location>
</feature>
<feature type="region of interest" description="Disordered" evidence="1">
    <location>
        <begin position="331"/>
        <end position="533"/>
    </location>
</feature>
<name>A0A836CM18_9STRA</name>
<feature type="compositionally biased region" description="Low complexity" evidence="1">
    <location>
        <begin position="430"/>
        <end position="449"/>
    </location>
</feature>
<gene>
    <name evidence="2" type="ORF">JKP88DRAFT_261961</name>
</gene>
<dbReference type="PANTHER" id="PTHR45725:SF18">
    <property type="entry name" value="ORC1-LIKE AAA ATPASE DOMAIN-CONTAINING PROTEIN"/>
    <property type="match status" value="1"/>
</dbReference>
<protein>
    <submittedName>
        <fullName evidence="2">Uncharacterized protein</fullName>
    </submittedName>
</protein>
<feature type="region of interest" description="Disordered" evidence="1">
    <location>
        <begin position="199"/>
        <end position="224"/>
    </location>
</feature>
<reference evidence="2" key="1">
    <citation type="submission" date="2021-02" db="EMBL/GenBank/DDBJ databases">
        <title>First Annotated Genome of the Yellow-green Alga Tribonema minus.</title>
        <authorList>
            <person name="Mahan K.M."/>
        </authorList>
    </citation>
    <scope>NUCLEOTIDE SEQUENCE</scope>
    <source>
        <strain evidence="2">UTEX B ZZ1240</strain>
    </source>
</reference>
<sequence length="794" mass="80351">MNNAVAKLEHKLASLVGMLNRGSDWQAVPEVVMLTFIEVTDLLREQNKAIREMSVEIRQLKRLSKDRDGGPGLPPDDSDAASVSSAGAAAAADAGIMDQLTELQRQSNSRHRHSRSRAAIADSKGSSSDSNSPTGRAGGAAAATAAAAAAAAAAAGGDGGILSNSGTSKKKPKSKGVRFAEEDDVHVYTMSLADFQMETKEEGGDDAEAGSGGSGRKRRSKSKKSNKELVFVFENGDGTISIGDNKGNVLAGSETASETGSTSSTASGSRKSKAKKSVKFRDDDDVQVIYDAATMDAQHLAAGADGGAQTRARFPSHRAQRNRVYTPHVIAPTRRVAQCPPPLSPPPPPTTTRTHRPPPSQGAAGKGEPPRASADMAEHLNRILENVLEASPINAPGSPGSKAGLPKTAGGGGGGASDAASSEPPPPPTAAEAAAAAAADGDAASAAGSRSGGGGAKPVKLPGGKRLLRVFMRRRKDPKAGSGGGADGAASVGGGSSVGGSSYGGSSYGGGSDGGSTGEASDEGEDSGDEGDISPELAALIGALASTGGSSGSGGGGGGSDLGASGSGGSGGSGGSMRPADVETRITLLQRRDRSSVCKTTAVTSLQYSLGTTVKFLFVSLLVLALFQTVPLLASVLPSRASAMTLSTTPPLQIKLCHKDQLAPLGAPPPPLVFSIPVLCGTVCLVVDENGKSHAMRDSCPPLGSPISATGVVDSEIGVIEDLRFGTRFYLSSGAPRGRLCPGGTAPRALRWLASRWMQAARVSPQLETYELTEDEDGWLCAAVPAPSALLRDR</sequence>
<feature type="region of interest" description="Disordered" evidence="1">
    <location>
        <begin position="156"/>
        <end position="178"/>
    </location>
</feature>
<dbReference type="PANTHER" id="PTHR45725">
    <property type="entry name" value="FORMIN HOMOLOGY 2 FAMILY MEMBER"/>
    <property type="match status" value="1"/>
</dbReference>
<dbReference type="InterPro" id="IPR051425">
    <property type="entry name" value="Formin_Homology"/>
</dbReference>
<feature type="region of interest" description="Disordered" evidence="1">
    <location>
        <begin position="62"/>
        <end position="85"/>
    </location>
</feature>
<accession>A0A836CM18</accession>
<feature type="region of interest" description="Disordered" evidence="1">
    <location>
        <begin position="549"/>
        <end position="579"/>
    </location>
</feature>
<feature type="compositionally biased region" description="Gly residues" evidence="1">
    <location>
        <begin position="481"/>
        <end position="517"/>
    </location>
</feature>
<feature type="compositionally biased region" description="Basic residues" evidence="1">
    <location>
        <begin position="215"/>
        <end position="224"/>
    </location>
</feature>